<dbReference type="GO" id="GO:0006412">
    <property type="term" value="P:translation"/>
    <property type="evidence" value="ECO:0007669"/>
    <property type="project" value="UniProtKB-UniRule"/>
</dbReference>
<sequence>MPTKHRPRRGSLAFSPKKRAKSEIPRYGAWPPSKKVKLLGFAGYKAGMTHVIIKDDREYSPTKDEEIFVPATVIEAPNMKIAGIRAYKDTTYGLKPIGEFWTVNLDKELKRRVHVAKNQEKSDEESFRRLEGIKESISKVRAIAYTRPKLVSGVPKKIPEIMEIEIGGEEIGDILEYSKSLLGREIKVSEVLEEGEFIDVSAITNGKGFQGPVKRWGIMTQNEKQGRGGKRRHIGNLGPWFPSRTRWTVPQAGQLGYQQRTEFNKEIISIGEDGGEIIPDGGFVHYGVVKNPYLLVKGSVPGPKKRLIRMREAMRMQSAQKISDIHTPEVVSGVHKVEYISVKSQQGR</sequence>
<evidence type="ECO:0000313" key="8">
    <source>
        <dbReference type="EMBL" id="RZN72589.1"/>
    </source>
</evidence>
<evidence type="ECO:0000256" key="1">
    <source>
        <dbReference type="ARBA" id="ARBA00006540"/>
    </source>
</evidence>
<keyword evidence="2 6" id="KW-0699">rRNA-binding</keyword>
<dbReference type="SUPFAM" id="SSF50447">
    <property type="entry name" value="Translation proteins"/>
    <property type="match status" value="1"/>
</dbReference>
<comment type="function">
    <text evidence="6">One of the primary rRNA binding proteins, it binds directly near the 3'-end of the 23S rRNA, where it nucleates assembly of the 50S subunit.</text>
</comment>
<dbReference type="PROSITE" id="PS00474">
    <property type="entry name" value="RIBOSOMAL_L3"/>
    <property type="match status" value="1"/>
</dbReference>
<dbReference type="InterPro" id="IPR044892">
    <property type="entry name" value="Ribosomal_L3_dom_3_arc_sf"/>
</dbReference>
<dbReference type="InterPro" id="IPR045077">
    <property type="entry name" value="L3_arc_euk"/>
</dbReference>
<comment type="similarity">
    <text evidence="1 6">Belongs to the universal ribosomal protein uL3 family.</text>
</comment>
<keyword evidence="4 6" id="KW-0689">Ribosomal protein</keyword>
<evidence type="ECO:0000313" key="9">
    <source>
        <dbReference type="Proteomes" id="UP000320766"/>
    </source>
</evidence>
<dbReference type="InterPro" id="IPR009000">
    <property type="entry name" value="Transl_B-barrel_sf"/>
</dbReference>
<evidence type="ECO:0000256" key="6">
    <source>
        <dbReference type="HAMAP-Rule" id="MF_01325"/>
    </source>
</evidence>
<dbReference type="InterPro" id="IPR019928">
    <property type="entry name" value="Ribosomal_uL3_arc"/>
</dbReference>
<comment type="subunit">
    <text evidence="6">Part of the 50S ribosomal subunit. Forms a cluster with proteins L14 and L24e.</text>
</comment>
<dbReference type="Gene3D" id="2.40.30.10">
    <property type="entry name" value="Translation factors"/>
    <property type="match status" value="1"/>
</dbReference>
<keyword evidence="3 6" id="KW-0694">RNA-binding</keyword>
<dbReference type="PANTHER" id="PTHR11363">
    <property type="entry name" value="60S RIBOSOMAL PROTEIN L3-RELATED"/>
    <property type="match status" value="1"/>
</dbReference>
<dbReference type="GO" id="GO:0003735">
    <property type="term" value="F:structural constituent of ribosome"/>
    <property type="evidence" value="ECO:0007669"/>
    <property type="project" value="UniProtKB-UniRule"/>
</dbReference>
<proteinExistence type="inferred from homology"/>
<evidence type="ECO:0000256" key="5">
    <source>
        <dbReference type="ARBA" id="ARBA00023274"/>
    </source>
</evidence>
<name>A0A520KYG6_9EURY</name>
<dbReference type="EMBL" id="RXIL01000028">
    <property type="protein sequence ID" value="RZN72589.1"/>
    <property type="molecule type" value="Genomic_DNA"/>
</dbReference>
<dbReference type="NCBIfam" id="TIGR03626">
    <property type="entry name" value="L3_arch"/>
    <property type="match status" value="1"/>
</dbReference>
<evidence type="ECO:0000256" key="4">
    <source>
        <dbReference type="ARBA" id="ARBA00022980"/>
    </source>
</evidence>
<dbReference type="PANTHER" id="PTHR11363:SF5">
    <property type="entry name" value="LARGE RIBOSOMAL SUBUNIT PROTEIN UL3"/>
    <property type="match status" value="1"/>
</dbReference>
<dbReference type="HAMAP" id="MF_01325_A">
    <property type="entry name" value="Ribosomal_uL3_A"/>
    <property type="match status" value="1"/>
</dbReference>
<evidence type="ECO:0000256" key="2">
    <source>
        <dbReference type="ARBA" id="ARBA00022730"/>
    </source>
</evidence>
<dbReference type="Gene3D" id="3.30.1430.10">
    <property type="match status" value="1"/>
</dbReference>
<dbReference type="InterPro" id="IPR019926">
    <property type="entry name" value="Ribosomal_uL3_CS"/>
</dbReference>
<dbReference type="AlphaFoldDB" id="A0A520KYG6"/>
<accession>A0A520KYG6</accession>
<dbReference type="GO" id="GO:0022625">
    <property type="term" value="C:cytosolic large ribosomal subunit"/>
    <property type="evidence" value="ECO:0007669"/>
    <property type="project" value="UniProtKB-UniRule"/>
</dbReference>
<dbReference type="InterPro" id="IPR000597">
    <property type="entry name" value="Ribosomal_uL3"/>
</dbReference>
<protein>
    <recommendedName>
        <fullName evidence="6">Large ribosomal subunit protein uL3</fullName>
    </recommendedName>
</protein>
<organism evidence="8 9">
    <name type="scientific">Candidatus Methanolliviera hydrocarbonicum</name>
    <dbReference type="NCBI Taxonomy" id="2491085"/>
    <lineage>
        <taxon>Archaea</taxon>
        <taxon>Methanobacteriati</taxon>
        <taxon>Methanobacteriota</taxon>
        <taxon>Candidatus Methanoliparia</taxon>
        <taxon>Candidatus Methanoliparales</taxon>
        <taxon>Candidatus Methanollivieraceae</taxon>
        <taxon>Candidatus Methanolliviera</taxon>
    </lineage>
</organism>
<dbReference type="Proteomes" id="UP000320766">
    <property type="component" value="Unassembled WGS sequence"/>
</dbReference>
<feature type="region of interest" description="Disordered" evidence="7">
    <location>
        <begin position="1"/>
        <end position="20"/>
    </location>
</feature>
<keyword evidence="5 6" id="KW-0687">Ribonucleoprotein</keyword>
<evidence type="ECO:0000256" key="3">
    <source>
        <dbReference type="ARBA" id="ARBA00022884"/>
    </source>
</evidence>
<dbReference type="GO" id="GO:0019843">
    <property type="term" value="F:rRNA binding"/>
    <property type="evidence" value="ECO:0007669"/>
    <property type="project" value="UniProtKB-UniRule"/>
</dbReference>
<dbReference type="Gene3D" id="4.10.960.10">
    <property type="entry name" value="Ribosomal protein L3, domain 3"/>
    <property type="match status" value="1"/>
</dbReference>
<gene>
    <name evidence="6" type="primary">rpl3</name>
    <name evidence="8" type="ORF">EF807_01480</name>
</gene>
<dbReference type="Pfam" id="PF00297">
    <property type="entry name" value="Ribosomal_L3"/>
    <property type="match status" value="1"/>
</dbReference>
<dbReference type="NCBIfam" id="NF003261">
    <property type="entry name" value="PRK04231.1"/>
    <property type="match status" value="1"/>
</dbReference>
<comment type="caution">
    <text evidence="8">The sequence shown here is derived from an EMBL/GenBank/DDBJ whole genome shotgun (WGS) entry which is preliminary data.</text>
</comment>
<reference evidence="8 9" key="1">
    <citation type="journal article" date="2019" name="Nat. Microbiol.">
        <title>Wide diversity of methane and short-chain alkane metabolisms in uncultured archaea.</title>
        <authorList>
            <person name="Borrel G."/>
            <person name="Adam P.S."/>
            <person name="McKay L.J."/>
            <person name="Chen L.X."/>
            <person name="Sierra-Garcia I.N."/>
            <person name="Sieber C.M."/>
            <person name="Letourneur Q."/>
            <person name="Ghozlane A."/>
            <person name="Andersen G.L."/>
            <person name="Li W.J."/>
            <person name="Hallam S.J."/>
            <person name="Muyzer G."/>
            <person name="de Oliveira V.M."/>
            <person name="Inskeep W.P."/>
            <person name="Banfield J.F."/>
            <person name="Gribaldo S."/>
        </authorList>
    </citation>
    <scope>NUCLEOTIDE SEQUENCE [LARGE SCALE GENOMIC DNA]</scope>
    <source>
        <strain evidence="8">NM1b</strain>
    </source>
</reference>
<evidence type="ECO:0000256" key="7">
    <source>
        <dbReference type="SAM" id="MobiDB-lite"/>
    </source>
</evidence>